<dbReference type="EMBL" id="GL983347">
    <property type="protein sequence ID" value="EGR33750.1"/>
    <property type="molecule type" value="Genomic_DNA"/>
</dbReference>
<feature type="coiled-coil region" evidence="1">
    <location>
        <begin position="206"/>
        <end position="233"/>
    </location>
</feature>
<reference evidence="3 4" key="1">
    <citation type="submission" date="2011-07" db="EMBL/GenBank/DDBJ databases">
        <authorList>
            <person name="Coyne R."/>
            <person name="Brami D."/>
            <person name="Johnson J."/>
            <person name="Hostetler J."/>
            <person name="Hannick L."/>
            <person name="Clark T."/>
            <person name="Cassidy-Hanley D."/>
            <person name="Inman J."/>
        </authorList>
    </citation>
    <scope>NUCLEOTIDE SEQUENCE [LARGE SCALE GENOMIC DNA]</scope>
    <source>
        <strain evidence="3 4">G5</strain>
    </source>
</reference>
<accession>G0QM05</accession>
<keyword evidence="2" id="KW-0472">Membrane</keyword>
<dbReference type="STRING" id="857967.G0QM05"/>
<feature type="non-terminal residue" evidence="3">
    <location>
        <position position="240"/>
    </location>
</feature>
<dbReference type="Proteomes" id="UP000008983">
    <property type="component" value="Unassembled WGS sequence"/>
</dbReference>
<keyword evidence="4" id="KW-1185">Reference proteome</keyword>
<evidence type="ECO:0000313" key="3">
    <source>
        <dbReference type="EMBL" id="EGR33750.1"/>
    </source>
</evidence>
<feature type="transmembrane region" description="Helical" evidence="2">
    <location>
        <begin position="109"/>
        <end position="128"/>
    </location>
</feature>
<keyword evidence="1" id="KW-0175">Coiled coil</keyword>
<sequence length="240" mass="28965">IAQNRIEKRYKKHRSKQRYMPLLWLYNRNQLIRYKYRYLRIRIFRKWHTFIFLFYLILLFFLGIILFVSCIYGLVKNITGKICEIKFDCQSNFLNMLSITNRDFKIDNIQSILNLVSTILLILSTFILNKKMINLNNYIDENNITPTDFTAVFSNIDSNISEKELQDYIQNTSNCKVVKVIFGYDISQYIILKSKKQIAYNQKLKYENQEEKKIKLQNQNNKLMNQINKQMNMNKIVIFN</sequence>
<protein>
    <recommendedName>
        <fullName evidence="5">Transmembrane protein</fullName>
    </recommendedName>
</protein>
<feature type="non-terminal residue" evidence="3">
    <location>
        <position position="1"/>
    </location>
</feature>
<organism evidence="3 4">
    <name type="scientific">Ichthyophthirius multifiliis</name>
    <name type="common">White spot disease agent</name>
    <name type="synonym">Ich</name>
    <dbReference type="NCBI Taxonomy" id="5932"/>
    <lineage>
        <taxon>Eukaryota</taxon>
        <taxon>Sar</taxon>
        <taxon>Alveolata</taxon>
        <taxon>Ciliophora</taxon>
        <taxon>Intramacronucleata</taxon>
        <taxon>Oligohymenophorea</taxon>
        <taxon>Hymenostomatida</taxon>
        <taxon>Ophryoglenina</taxon>
        <taxon>Ichthyophthirius</taxon>
    </lineage>
</organism>
<dbReference type="GeneID" id="14909937"/>
<proteinExistence type="predicted"/>
<evidence type="ECO:0000313" key="4">
    <source>
        <dbReference type="Proteomes" id="UP000008983"/>
    </source>
</evidence>
<feature type="transmembrane region" description="Helical" evidence="2">
    <location>
        <begin position="50"/>
        <end position="75"/>
    </location>
</feature>
<name>G0QM05_ICHMU</name>
<evidence type="ECO:0008006" key="5">
    <source>
        <dbReference type="Google" id="ProtNLM"/>
    </source>
</evidence>
<evidence type="ECO:0000256" key="1">
    <source>
        <dbReference type="SAM" id="Coils"/>
    </source>
</evidence>
<evidence type="ECO:0000256" key="2">
    <source>
        <dbReference type="SAM" id="Phobius"/>
    </source>
</evidence>
<dbReference type="AlphaFoldDB" id="G0QM05"/>
<gene>
    <name evidence="3" type="ORF">IMG5_040470</name>
</gene>
<keyword evidence="2" id="KW-1133">Transmembrane helix</keyword>
<keyword evidence="2" id="KW-0812">Transmembrane</keyword>
<dbReference type="RefSeq" id="XP_004038974.1">
    <property type="nucleotide sequence ID" value="XM_004038926.1"/>
</dbReference>
<dbReference type="InParanoid" id="G0QM05"/>